<dbReference type="SUPFAM" id="SSF46626">
    <property type="entry name" value="Cytochrome c"/>
    <property type="match status" value="1"/>
</dbReference>
<accession>A0ABP7WT25</accession>
<dbReference type="PANTHER" id="PTHR45460">
    <property type="entry name" value="SIMILAR TO CYSTEINE PROTEINASE"/>
    <property type="match status" value="1"/>
</dbReference>
<feature type="domain" description="Cytochrome c" evidence="6">
    <location>
        <begin position="38"/>
        <end position="123"/>
    </location>
</feature>
<name>A0ABP7WT25_9SPHI</name>
<dbReference type="InterPro" id="IPR028994">
    <property type="entry name" value="Integrin_alpha_N"/>
</dbReference>
<proteinExistence type="predicted"/>
<dbReference type="InterPro" id="IPR009056">
    <property type="entry name" value="Cyt_c-like_dom"/>
</dbReference>
<evidence type="ECO:0000256" key="1">
    <source>
        <dbReference type="ARBA" id="ARBA00022617"/>
    </source>
</evidence>
<dbReference type="PANTHER" id="PTHR45460:SF2">
    <property type="entry name" value="ALPHA 1,3 GLUCANASE, GH71 FAMILY (EUROFUNG)"/>
    <property type="match status" value="1"/>
</dbReference>
<evidence type="ECO:0000256" key="2">
    <source>
        <dbReference type="ARBA" id="ARBA00022723"/>
    </source>
</evidence>
<evidence type="ECO:0000256" key="3">
    <source>
        <dbReference type="ARBA" id="ARBA00022729"/>
    </source>
</evidence>
<dbReference type="InterPro" id="IPR036909">
    <property type="entry name" value="Cyt_c-like_dom_sf"/>
</dbReference>
<dbReference type="Pfam" id="PF13517">
    <property type="entry name" value="FG-GAP_3"/>
    <property type="match status" value="2"/>
</dbReference>
<evidence type="ECO:0000259" key="6">
    <source>
        <dbReference type="PROSITE" id="PS51007"/>
    </source>
</evidence>
<evidence type="ECO:0000256" key="4">
    <source>
        <dbReference type="ARBA" id="ARBA00023004"/>
    </source>
</evidence>
<dbReference type="InterPro" id="IPR013517">
    <property type="entry name" value="FG-GAP"/>
</dbReference>
<sequence length="516" mass="57177">MRLSNKLVVITLLVLIIAALVRCSEATNSKANETFSADDVGKGQALAAQYCQSCHQLPNPSLINKESWHNHVLPVMGRYLGIKSDGEKSMVNDLESDASYMPDTAQIDSAKWAQIQAYFMAKAPERLPVPKVAEPIHQLPIFEIRPSPAEWDSTSAMTSYVKIDESVKPHRLIVANGLNNRLIILDSRGKTLGSRIMDGAIVNLLFQDDKITATHIGKDLWANNFKNGFIKEIRIGKDGKITPAAQPVFFRLGRALSTDIIDLNGDGLKDYLIAQFGKITGRLSWVDRSGGKLKEHIIRDKPGCIKTIITYNNKTHHPDIWALFAQGDEGIFFYTNDGRGNFEEKKVLGFPPSYGSSSFDLVNFNGDGFKDIIYTCGDNGDFSQILKPYHGVYIYLNDGNGKFTQKYFYPINGCYKAIAKDFDGDGDLDIATISEFPGDVKPRQAFVYLENKGNYQFQAYTLPLNTPFHNGMTMDAGDIDGDGKIDLLLGNGYGGGSKGQKQPLFMILKNISSIKK</sequence>
<dbReference type="EMBL" id="BAABCV010000006">
    <property type="protein sequence ID" value="GAA4096144.1"/>
    <property type="molecule type" value="Genomic_DNA"/>
</dbReference>
<dbReference type="SUPFAM" id="SSF69318">
    <property type="entry name" value="Integrin alpha N-terminal domain"/>
    <property type="match status" value="1"/>
</dbReference>
<dbReference type="Gene3D" id="2.130.10.130">
    <property type="entry name" value="Integrin alpha, N-terminal"/>
    <property type="match status" value="2"/>
</dbReference>
<reference evidence="8" key="1">
    <citation type="journal article" date="2019" name="Int. J. Syst. Evol. Microbiol.">
        <title>The Global Catalogue of Microorganisms (GCM) 10K type strain sequencing project: providing services to taxonomists for standard genome sequencing and annotation.</title>
        <authorList>
            <consortium name="The Broad Institute Genomics Platform"/>
            <consortium name="The Broad Institute Genome Sequencing Center for Infectious Disease"/>
            <person name="Wu L."/>
            <person name="Ma J."/>
        </authorList>
    </citation>
    <scope>NUCLEOTIDE SEQUENCE [LARGE SCALE GENOMIC DNA]</scope>
    <source>
        <strain evidence="8">JCM 17085</strain>
    </source>
</reference>
<dbReference type="Proteomes" id="UP001500841">
    <property type="component" value="Unassembled WGS sequence"/>
</dbReference>
<comment type="caution">
    <text evidence="7">The sequence shown here is derived from an EMBL/GenBank/DDBJ whole genome shotgun (WGS) entry which is preliminary data.</text>
</comment>
<keyword evidence="3" id="KW-0732">Signal</keyword>
<dbReference type="Gene3D" id="1.10.760.10">
    <property type="entry name" value="Cytochrome c-like domain"/>
    <property type="match status" value="1"/>
</dbReference>
<evidence type="ECO:0000256" key="5">
    <source>
        <dbReference type="PROSITE-ProRule" id="PRU00433"/>
    </source>
</evidence>
<organism evidence="7 8">
    <name type="scientific">Mucilaginibacter panaciglaebae</name>
    <dbReference type="NCBI Taxonomy" id="502331"/>
    <lineage>
        <taxon>Bacteria</taxon>
        <taxon>Pseudomonadati</taxon>
        <taxon>Bacteroidota</taxon>
        <taxon>Sphingobacteriia</taxon>
        <taxon>Sphingobacteriales</taxon>
        <taxon>Sphingobacteriaceae</taxon>
        <taxon>Mucilaginibacter</taxon>
    </lineage>
</organism>
<dbReference type="PROSITE" id="PS51007">
    <property type="entry name" value="CYTC"/>
    <property type="match status" value="1"/>
</dbReference>
<evidence type="ECO:0000313" key="8">
    <source>
        <dbReference type="Proteomes" id="UP001500841"/>
    </source>
</evidence>
<keyword evidence="4 5" id="KW-0408">Iron</keyword>
<keyword evidence="8" id="KW-1185">Reference proteome</keyword>
<keyword evidence="2 5" id="KW-0479">Metal-binding</keyword>
<protein>
    <recommendedName>
        <fullName evidence="6">Cytochrome c domain-containing protein</fullName>
    </recommendedName>
</protein>
<evidence type="ECO:0000313" key="7">
    <source>
        <dbReference type="EMBL" id="GAA4096144.1"/>
    </source>
</evidence>
<keyword evidence="1 5" id="KW-0349">Heme</keyword>
<gene>
    <name evidence="7" type="ORF">GCM10022392_19130</name>
</gene>